<sequence length="304" mass="33285">MKILVAGATGTIGLPLIRALCALGYDVSAITRPKTEKACLKEIGVKTYAVNIFDRTEVQTAISAIRPNVIIDQMTHLPSDPADILSSIPLDTHLHKLGGQNLLEAAKLLNVRRYIMQSKGFYLDAPEDCLADEKASLSIQAPDIIGESCQVLADYENDVTQAPNLDGVILRYGFFYGPGTWYRPHSILAKQSCNEGSVIIGSGKAIWSFVHIDDAIAATIAALHAKPGTYNIVDDHPLPVRQWLPTFMQWINAPEPKKIDIQEARKTVSEAGIYFHLGLRGASNHLAKKHLGFKPRPLLWAGSN</sequence>
<gene>
    <name evidence="2" type="ORF">GT348_08295</name>
</gene>
<evidence type="ECO:0000259" key="1">
    <source>
        <dbReference type="Pfam" id="PF01370"/>
    </source>
</evidence>
<dbReference type="InterPro" id="IPR051783">
    <property type="entry name" value="NAD(P)-dependent_oxidoreduct"/>
</dbReference>
<dbReference type="Gene3D" id="3.40.50.720">
    <property type="entry name" value="NAD(P)-binding Rossmann-like Domain"/>
    <property type="match status" value="1"/>
</dbReference>
<dbReference type="KEGG" id="bomb:GT348_08295"/>
<feature type="domain" description="NAD-dependent epimerase/dehydratase" evidence="1">
    <location>
        <begin position="3"/>
        <end position="232"/>
    </location>
</feature>
<evidence type="ECO:0000313" key="3">
    <source>
        <dbReference type="Proteomes" id="UP000463975"/>
    </source>
</evidence>
<dbReference type="PANTHER" id="PTHR48079:SF6">
    <property type="entry name" value="NAD(P)-BINDING DOMAIN-CONTAINING PROTEIN-RELATED"/>
    <property type="match status" value="1"/>
</dbReference>
<dbReference type="RefSeq" id="WP_160619294.1">
    <property type="nucleotide sequence ID" value="NZ_CP047652.1"/>
</dbReference>
<dbReference type="Pfam" id="PF01370">
    <property type="entry name" value="Epimerase"/>
    <property type="match status" value="1"/>
</dbReference>
<dbReference type="GO" id="GO:0005737">
    <property type="term" value="C:cytoplasm"/>
    <property type="evidence" value="ECO:0007669"/>
    <property type="project" value="TreeGrafter"/>
</dbReference>
<accession>A0A6P1NKQ5</accession>
<protein>
    <submittedName>
        <fullName evidence="2">NAD-dependent epimerase/dehydratase family protein</fullName>
    </submittedName>
</protein>
<dbReference type="SUPFAM" id="SSF51735">
    <property type="entry name" value="NAD(P)-binding Rossmann-fold domains"/>
    <property type="match status" value="1"/>
</dbReference>
<dbReference type="EMBL" id="CP047652">
    <property type="protein sequence ID" value="QHI96222.1"/>
    <property type="molecule type" value="Genomic_DNA"/>
</dbReference>
<organism evidence="2 3">
    <name type="scientific">Aristophania vespae</name>
    <dbReference type="NCBI Taxonomy" id="2697033"/>
    <lineage>
        <taxon>Bacteria</taxon>
        <taxon>Pseudomonadati</taxon>
        <taxon>Pseudomonadota</taxon>
        <taxon>Alphaproteobacteria</taxon>
        <taxon>Acetobacterales</taxon>
        <taxon>Acetobacteraceae</taxon>
        <taxon>Aristophania</taxon>
    </lineage>
</organism>
<dbReference type="InterPro" id="IPR001509">
    <property type="entry name" value="Epimerase_deHydtase"/>
</dbReference>
<name>A0A6P1NKQ5_9PROT</name>
<evidence type="ECO:0000313" key="2">
    <source>
        <dbReference type="EMBL" id="QHI96222.1"/>
    </source>
</evidence>
<dbReference type="PANTHER" id="PTHR48079">
    <property type="entry name" value="PROTEIN YEEZ"/>
    <property type="match status" value="1"/>
</dbReference>
<reference evidence="2 3" key="1">
    <citation type="submission" date="2020-01" db="EMBL/GenBank/DDBJ databases">
        <title>Genome sequencing of strain KACC 21507.</title>
        <authorList>
            <person name="Heo J."/>
            <person name="Kim S.-J."/>
            <person name="Kim J.-S."/>
            <person name="Hong S.-B."/>
            <person name="Kwon S.-W."/>
        </authorList>
    </citation>
    <scope>NUCLEOTIDE SEQUENCE [LARGE SCALE GENOMIC DNA]</scope>
    <source>
        <strain evidence="2 3">KACC 21507</strain>
    </source>
</reference>
<dbReference type="Proteomes" id="UP000463975">
    <property type="component" value="Chromosome"/>
</dbReference>
<proteinExistence type="predicted"/>
<keyword evidence="3" id="KW-1185">Reference proteome</keyword>
<dbReference type="AlphaFoldDB" id="A0A6P1NKQ5"/>
<dbReference type="GO" id="GO:0004029">
    <property type="term" value="F:aldehyde dehydrogenase (NAD+) activity"/>
    <property type="evidence" value="ECO:0007669"/>
    <property type="project" value="TreeGrafter"/>
</dbReference>
<dbReference type="InterPro" id="IPR036291">
    <property type="entry name" value="NAD(P)-bd_dom_sf"/>
</dbReference>